<evidence type="ECO:0000256" key="4">
    <source>
        <dbReference type="ARBA" id="ARBA00022801"/>
    </source>
</evidence>
<evidence type="ECO:0000256" key="2">
    <source>
        <dbReference type="ARBA" id="ARBA00022670"/>
    </source>
</evidence>
<evidence type="ECO:0000256" key="1">
    <source>
        <dbReference type="ARBA" id="ARBA00000707"/>
    </source>
</evidence>
<dbReference type="GO" id="GO:0005829">
    <property type="term" value="C:cytosol"/>
    <property type="evidence" value="ECO:0007669"/>
    <property type="project" value="TreeGrafter"/>
</dbReference>
<protein>
    <recommendedName>
        <fullName evidence="6">Ubiquitin thioesterase OTU</fullName>
        <ecNumber evidence="6">3.4.19.12</ecNumber>
    </recommendedName>
</protein>
<dbReference type="InterPro" id="IPR057766">
    <property type="entry name" value="Znf-C2H2_OTU1-like_C"/>
</dbReference>
<dbReference type="SUPFAM" id="SSF54001">
    <property type="entry name" value="Cysteine proteinases"/>
    <property type="match status" value="1"/>
</dbReference>
<evidence type="ECO:0000259" key="8">
    <source>
        <dbReference type="PROSITE" id="PS50802"/>
    </source>
</evidence>
<dbReference type="GO" id="GO:0005634">
    <property type="term" value="C:nucleus"/>
    <property type="evidence" value="ECO:0007669"/>
    <property type="project" value="TreeGrafter"/>
</dbReference>
<comment type="subcellular location">
    <subcellularLocation>
        <location evidence="6">Cytoplasm</location>
    </subcellularLocation>
</comment>
<dbReference type="GO" id="GO:0036503">
    <property type="term" value="P:ERAD pathway"/>
    <property type="evidence" value="ECO:0007669"/>
    <property type="project" value="TreeGrafter"/>
</dbReference>
<feature type="region of interest" description="Disordered" evidence="7">
    <location>
        <begin position="83"/>
        <end position="108"/>
    </location>
</feature>
<dbReference type="Gene3D" id="3.90.70.80">
    <property type="match status" value="1"/>
</dbReference>
<dbReference type="AlphaFoldDB" id="A0AAV7YZS1"/>
<dbReference type="InterPro" id="IPR003323">
    <property type="entry name" value="OTU_dom"/>
</dbReference>
<reference evidence="9" key="1">
    <citation type="submission" date="2022-08" db="EMBL/GenBank/DDBJ databases">
        <title>Novel sulphate-reducing endosymbionts in the free-living metamonad Anaeramoeba.</title>
        <authorList>
            <person name="Jerlstrom-Hultqvist J."/>
            <person name="Cepicka I."/>
            <person name="Gallot-Lavallee L."/>
            <person name="Salas-Leiva D."/>
            <person name="Curtis B.A."/>
            <person name="Zahonova K."/>
            <person name="Pipaliya S."/>
            <person name="Dacks J."/>
            <person name="Roger A.J."/>
        </authorList>
    </citation>
    <scope>NUCLEOTIDE SEQUENCE</scope>
    <source>
        <strain evidence="9">Busselton2</strain>
    </source>
</reference>
<comment type="catalytic activity">
    <reaction evidence="1 6">
        <text>Thiol-dependent hydrolysis of ester, thioester, amide, peptide and isopeptide bonds formed by the C-terminal Gly of ubiquitin (a 76-residue protein attached to proteins as an intracellular targeting signal).</text>
        <dbReference type="EC" id="3.4.19.12"/>
    </reaction>
</comment>
<dbReference type="EC" id="3.4.19.12" evidence="6"/>
<accession>A0AAV7YZS1</accession>
<dbReference type="PANTHER" id="PTHR13312:SF0">
    <property type="entry name" value="UBIQUITIN THIOESTERASE OTU1"/>
    <property type="match status" value="1"/>
</dbReference>
<evidence type="ECO:0000313" key="9">
    <source>
        <dbReference type="EMBL" id="KAJ3433263.1"/>
    </source>
</evidence>
<feature type="compositionally biased region" description="Low complexity" evidence="7">
    <location>
        <begin position="83"/>
        <end position="97"/>
    </location>
</feature>
<dbReference type="Pfam" id="PF02338">
    <property type="entry name" value="OTU"/>
    <property type="match status" value="1"/>
</dbReference>
<dbReference type="GO" id="GO:0016579">
    <property type="term" value="P:protein deubiquitination"/>
    <property type="evidence" value="ECO:0007669"/>
    <property type="project" value="TreeGrafter"/>
</dbReference>
<dbReference type="PANTHER" id="PTHR13312">
    <property type="entry name" value="HIV-INDUCED PROTEIN-7-LIKE PROTEASE"/>
    <property type="match status" value="1"/>
</dbReference>
<dbReference type="EMBL" id="JANTQA010000047">
    <property type="protein sequence ID" value="KAJ3433263.1"/>
    <property type="molecule type" value="Genomic_DNA"/>
</dbReference>
<comment type="function">
    <text evidence="6">Hydrolase that can remove conjugated ubiquitin from proteins and may therefore play an important regulatory role at the level of protein turnover by preventing degradation.</text>
</comment>
<keyword evidence="4 6" id="KW-0378">Hydrolase</keyword>
<evidence type="ECO:0000256" key="5">
    <source>
        <dbReference type="ARBA" id="ARBA00022807"/>
    </source>
</evidence>
<evidence type="ECO:0000313" key="10">
    <source>
        <dbReference type="Proteomes" id="UP001146793"/>
    </source>
</evidence>
<dbReference type="Proteomes" id="UP001146793">
    <property type="component" value="Unassembled WGS sequence"/>
</dbReference>
<dbReference type="PROSITE" id="PS50802">
    <property type="entry name" value="OTU"/>
    <property type="match status" value="1"/>
</dbReference>
<dbReference type="GO" id="GO:0004843">
    <property type="term" value="F:cysteine-type deubiquitinase activity"/>
    <property type="evidence" value="ECO:0007669"/>
    <property type="project" value="UniProtKB-UniRule"/>
</dbReference>
<keyword evidence="5 6" id="KW-0788">Thiol protease</keyword>
<gene>
    <name evidence="9" type="ORF">M0812_22217</name>
</gene>
<evidence type="ECO:0000256" key="3">
    <source>
        <dbReference type="ARBA" id="ARBA00022786"/>
    </source>
</evidence>
<dbReference type="GO" id="GO:0030968">
    <property type="term" value="P:endoplasmic reticulum unfolded protein response"/>
    <property type="evidence" value="ECO:0007669"/>
    <property type="project" value="TreeGrafter"/>
</dbReference>
<name>A0AAV7YZS1_9EUKA</name>
<keyword evidence="2" id="KW-0645">Protease</keyword>
<sequence>MIILRIQTRSGREKLQVEDITIQELKLKLQTLTSVVTYQQRLRSGYPPKLVTIESEKDVVSKYFQNGDIIIVECDETKEKPTTKTIKTTSTTSTTSTKNEKEIIEPPPIPQNEGNFFIRKMKDDNSCLFSAVSYIFENKNRKKASSLRELAISYIKNDPDKYNEGILGKSQKSYIESLKNPKTWGGGIELSIFAEHYKAEIIGFEIRTIREYRFGENSGYRQRGFVIFDGLHYDSIVFSFIGEQGDEEFDITLFSVDDQNAVNRALAIVKNMNKNQLYTDTNTFQLLCKQCNKIVIGEKGVVLHSKQTGHTQFDEVKK</sequence>
<keyword evidence="6" id="KW-0963">Cytoplasm</keyword>
<keyword evidence="3 6" id="KW-0833">Ubl conjugation pathway</keyword>
<dbReference type="Pfam" id="PF24560">
    <property type="entry name" value="zf-C2H2_OTU1_C"/>
    <property type="match status" value="1"/>
</dbReference>
<feature type="domain" description="OTU" evidence="8">
    <location>
        <begin position="116"/>
        <end position="239"/>
    </location>
</feature>
<comment type="caution">
    <text evidence="9">The sequence shown here is derived from an EMBL/GenBank/DDBJ whole genome shotgun (WGS) entry which is preliminary data.</text>
</comment>
<evidence type="ECO:0000256" key="7">
    <source>
        <dbReference type="SAM" id="MobiDB-lite"/>
    </source>
</evidence>
<proteinExistence type="predicted"/>
<evidence type="ECO:0000256" key="6">
    <source>
        <dbReference type="RuleBase" id="RU367104"/>
    </source>
</evidence>
<organism evidence="9 10">
    <name type="scientific">Anaeramoeba flamelloides</name>
    <dbReference type="NCBI Taxonomy" id="1746091"/>
    <lineage>
        <taxon>Eukaryota</taxon>
        <taxon>Metamonada</taxon>
        <taxon>Anaeramoebidae</taxon>
        <taxon>Anaeramoeba</taxon>
    </lineage>
</organism>
<dbReference type="InterPro" id="IPR038765">
    <property type="entry name" value="Papain-like_cys_pep_sf"/>
</dbReference>
<dbReference type="Gene3D" id="3.10.20.90">
    <property type="entry name" value="Phosphatidylinositol 3-kinase Catalytic Subunit, Chain A, domain 1"/>
    <property type="match status" value="1"/>
</dbReference>
<dbReference type="CDD" id="cd22745">
    <property type="entry name" value="OTU_OTU1"/>
    <property type="match status" value="1"/>
</dbReference>